<dbReference type="PANTHER" id="PTHR37166:SF1">
    <property type="entry name" value="PROTEIN FLAG"/>
    <property type="match status" value="1"/>
</dbReference>
<dbReference type="SUPFAM" id="SSF160214">
    <property type="entry name" value="FlaG-like"/>
    <property type="match status" value="1"/>
</dbReference>
<keyword evidence="1" id="KW-0966">Cell projection</keyword>
<accession>A0A1J5RAU6</accession>
<dbReference type="EMBL" id="MLJW01000556">
    <property type="protein sequence ID" value="OIQ85269.1"/>
    <property type="molecule type" value="Genomic_DNA"/>
</dbReference>
<gene>
    <name evidence="1" type="ORF">GALL_328980</name>
</gene>
<dbReference type="Gene3D" id="3.30.160.170">
    <property type="entry name" value="FlaG-like"/>
    <property type="match status" value="1"/>
</dbReference>
<keyword evidence="1" id="KW-0282">Flagellum</keyword>
<comment type="caution">
    <text evidence="1">The sequence shown here is derived from an EMBL/GenBank/DDBJ whole genome shotgun (WGS) entry which is preliminary data.</text>
</comment>
<dbReference type="PANTHER" id="PTHR37166">
    <property type="entry name" value="PROTEIN FLAG"/>
    <property type="match status" value="1"/>
</dbReference>
<keyword evidence="1" id="KW-0969">Cilium</keyword>
<dbReference type="Pfam" id="PF03646">
    <property type="entry name" value="FlaG"/>
    <property type="match status" value="1"/>
</dbReference>
<reference evidence="1" key="1">
    <citation type="submission" date="2016-10" db="EMBL/GenBank/DDBJ databases">
        <title>Sequence of Gallionella enrichment culture.</title>
        <authorList>
            <person name="Poehlein A."/>
            <person name="Muehling M."/>
            <person name="Daniel R."/>
        </authorList>
    </citation>
    <scope>NUCLEOTIDE SEQUENCE</scope>
</reference>
<dbReference type="AlphaFoldDB" id="A0A1J5RAU6"/>
<evidence type="ECO:0000313" key="1">
    <source>
        <dbReference type="EMBL" id="OIQ85269.1"/>
    </source>
</evidence>
<sequence length="88" mass="9443">MAEQKSPADAKPSAASLQNAVDTINKSLKQNETSMQFSIDRNTKADVVQMVDTSTGEVISQYPSEVTLAISAAISQDMKRGVLLNQKA</sequence>
<organism evidence="1">
    <name type="scientific">mine drainage metagenome</name>
    <dbReference type="NCBI Taxonomy" id="410659"/>
    <lineage>
        <taxon>unclassified sequences</taxon>
        <taxon>metagenomes</taxon>
        <taxon>ecological metagenomes</taxon>
    </lineage>
</organism>
<dbReference type="InterPro" id="IPR005186">
    <property type="entry name" value="FlaG"/>
</dbReference>
<name>A0A1J5RAU6_9ZZZZ</name>
<proteinExistence type="predicted"/>
<protein>
    <submittedName>
        <fullName evidence="1">Flagellar protein FlaG</fullName>
    </submittedName>
</protein>
<dbReference type="InterPro" id="IPR035924">
    <property type="entry name" value="FlaG-like_sf"/>
</dbReference>